<dbReference type="Pfam" id="PF06114">
    <property type="entry name" value="Peptidase_M78"/>
    <property type="match status" value="1"/>
</dbReference>
<dbReference type="InterPro" id="IPR010982">
    <property type="entry name" value="Lambda_DNA-bd_dom_sf"/>
</dbReference>
<evidence type="ECO:0000313" key="4">
    <source>
        <dbReference type="Proteomes" id="UP001500298"/>
    </source>
</evidence>
<comment type="caution">
    <text evidence="3">The sequence shown here is derived from an EMBL/GenBank/DDBJ whole genome shotgun (WGS) entry which is preliminary data.</text>
</comment>
<protein>
    <recommendedName>
        <fullName evidence="2">HTH cro/C1-type domain-containing protein</fullName>
    </recommendedName>
</protein>
<dbReference type="InterPro" id="IPR001387">
    <property type="entry name" value="Cro/C1-type_HTH"/>
</dbReference>
<comment type="similarity">
    <text evidence="1">Belongs to the short-chain fatty acyl-CoA assimilation regulator (ScfR) family.</text>
</comment>
<dbReference type="Pfam" id="PF01381">
    <property type="entry name" value="HTH_3"/>
    <property type="match status" value="1"/>
</dbReference>
<evidence type="ECO:0000313" key="3">
    <source>
        <dbReference type="EMBL" id="GAA4846688.1"/>
    </source>
</evidence>
<dbReference type="SUPFAM" id="SSF47413">
    <property type="entry name" value="lambda repressor-like DNA-binding domains"/>
    <property type="match status" value="1"/>
</dbReference>
<feature type="domain" description="HTH cro/C1-type" evidence="2">
    <location>
        <begin position="1"/>
        <end position="46"/>
    </location>
</feature>
<evidence type="ECO:0000259" key="2">
    <source>
        <dbReference type="PROSITE" id="PS50943"/>
    </source>
</evidence>
<reference evidence="4" key="1">
    <citation type="journal article" date="2019" name="Int. J. Syst. Evol. Microbiol.">
        <title>The Global Catalogue of Microorganisms (GCM) 10K type strain sequencing project: providing services to taxonomists for standard genome sequencing and annotation.</title>
        <authorList>
            <consortium name="The Broad Institute Genomics Platform"/>
            <consortium name="The Broad Institute Genome Sequencing Center for Infectious Disease"/>
            <person name="Wu L."/>
            <person name="Ma J."/>
        </authorList>
    </citation>
    <scope>NUCLEOTIDE SEQUENCE [LARGE SCALE GENOMIC DNA]</scope>
    <source>
        <strain evidence="4">JCM 18326</strain>
    </source>
</reference>
<dbReference type="InterPro" id="IPR010359">
    <property type="entry name" value="IrrE_HExxH"/>
</dbReference>
<keyword evidence="4" id="KW-1185">Reference proteome</keyword>
<gene>
    <name evidence="3" type="ORF">GCM10023331_34250</name>
</gene>
<dbReference type="Proteomes" id="UP001500298">
    <property type="component" value="Unassembled WGS sequence"/>
</dbReference>
<evidence type="ECO:0000256" key="1">
    <source>
        <dbReference type="ARBA" id="ARBA00007227"/>
    </source>
</evidence>
<dbReference type="EMBL" id="BAABJX010000055">
    <property type="protein sequence ID" value="GAA4846688.1"/>
    <property type="molecule type" value="Genomic_DNA"/>
</dbReference>
<dbReference type="PROSITE" id="PS50943">
    <property type="entry name" value="HTH_CROC1"/>
    <property type="match status" value="1"/>
</dbReference>
<proteinExistence type="inferred from homology"/>
<accession>A0ABP9DK32</accession>
<organism evidence="3 4">
    <name type="scientific">Algivirga pacifica</name>
    <dbReference type="NCBI Taxonomy" id="1162670"/>
    <lineage>
        <taxon>Bacteria</taxon>
        <taxon>Pseudomonadati</taxon>
        <taxon>Bacteroidota</taxon>
        <taxon>Cytophagia</taxon>
        <taxon>Cytophagales</taxon>
        <taxon>Flammeovirgaceae</taxon>
        <taxon>Algivirga</taxon>
    </lineage>
</organism>
<dbReference type="CDD" id="cd00093">
    <property type="entry name" value="HTH_XRE"/>
    <property type="match status" value="1"/>
</dbReference>
<sequence>MSLSDLSKKSEMSVSYINEIEKGKKYPKRSKISALAMALGMTYDELVSLKISKKLGPLSDLLTSDILHELPLDVFGLEPRNLVELMSGAPAKLSAFVNTIVEISRNYALTVESLYFSVLRSYQEMHDNYFKEIERAADGFREQYLQDKEGFEAYGTVLKQYLQEQCGVWIDEDTLGNDPALGNLRSVLRVEKDKKVLLVNCHLNQRQKNFVMSREVGYHLMGLSERSMTYSWVRVNAFDALLNDYKATYFAGALMLPEALLVKDVEELLAAKEFDSELLLQMVQKHDASPETYIHRLTSIFPKYFGLNKLFFLRLDHMAGSNQYSLTKELHLDGLHSPHGTVLSEHYCRRWVSLKVFQQLEELQAQGKADAIVTSTQISKYITSGKEYFCFSVARPIPGKPGVNMSITLGFDMNESFKRKCNFWKSEKVKVEFVNETCERCPATDCSVRASEPVVLERERQETEMRKALDRLLSSE</sequence>
<dbReference type="Gene3D" id="1.10.260.40">
    <property type="entry name" value="lambda repressor-like DNA-binding domains"/>
    <property type="match status" value="1"/>
</dbReference>
<name>A0ABP9DK32_9BACT</name>